<evidence type="ECO:0000313" key="5">
    <source>
        <dbReference type="Proteomes" id="UP001500221"/>
    </source>
</evidence>
<evidence type="ECO:0000256" key="2">
    <source>
        <dbReference type="ARBA" id="ARBA00023002"/>
    </source>
</evidence>
<protein>
    <submittedName>
        <fullName evidence="4">SDR family oxidoreductase</fullName>
    </submittedName>
</protein>
<evidence type="ECO:0000256" key="1">
    <source>
        <dbReference type="ARBA" id="ARBA00006484"/>
    </source>
</evidence>
<name>A0ABP9Q1J6_9ACTN</name>
<reference evidence="5" key="1">
    <citation type="journal article" date="2019" name="Int. J. Syst. Evol. Microbiol.">
        <title>The Global Catalogue of Microorganisms (GCM) 10K type strain sequencing project: providing services to taxonomists for standard genome sequencing and annotation.</title>
        <authorList>
            <consortium name="The Broad Institute Genomics Platform"/>
            <consortium name="The Broad Institute Genome Sequencing Center for Infectious Disease"/>
            <person name="Wu L."/>
            <person name="Ma J."/>
        </authorList>
    </citation>
    <scope>NUCLEOTIDE SEQUENCE [LARGE SCALE GENOMIC DNA]</scope>
    <source>
        <strain evidence="5">JCM 18459</strain>
    </source>
</reference>
<evidence type="ECO:0000256" key="3">
    <source>
        <dbReference type="RuleBase" id="RU000363"/>
    </source>
</evidence>
<keyword evidence="2" id="KW-0560">Oxidoreductase</keyword>
<sequence>MTQDIHPTTDPTTDRPRKVVLVTGASSGIGAATGRRLAEAGHHVVLAARRADRLDQVVNGLTNRGLSAEALTLDVTDHAAFVAAVDGVVAEHGRLDVYVGNAGVMLLSRLDALLVEQWDRMLDVNVRGLYHGIAAALPHFERQGGGHVVTMASVGAHEVPATSAIYSATKHAAWALTEGLRIESPGSIRVTTVCPGVTESELADHITDEGAIEAMRTYRAAAVPASAIADAVAYAVDQPATVDVNEIIVRPSRQR</sequence>
<dbReference type="PROSITE" id="PS00061">
    <property type="entry name" value="ADH_SHORT"/>
    <property type="match status" value="1"/>
</dbReference>
<comment type="caution">
    <text evidence="4">The sequence shown here is derived from an EMBL/GenBank/DDBJ whole genome shotgun (WGS) entry which is preliminary data.</text>
</comment>
<dbReference type="Proteomes" id="UP001500221">
    <property type="component" value="Unassembled WGS sequence"/>
</dbReference>
<keyword evidence="5" id="KW-1185">Reference proteome</keyword>
<proteinExistence type="inferred from homology"/>
<dbReference type="InterPro" id="IPR036291">
    <property type="entry name" value="NAD(P)-bd_dom_sf"/>
</dbReference>
<dbReference type="SUPFAM" id="SSF51735">
    <property type="entry name" value="NAD(P)-binding Rossmann-fold domains"/>
    <property type="match status" value="1"/>
</dbReference>
<dbReference type="InterPro" id="IPR002347">
    <property type="entry name" value="SDR_fam"/>
</dbReference>
<organism evidence="4 5">
    <name type="scientific">Nocardioides marinquilinus</name>
    <dbReference type="NCBI Taxonomy" id="1210400"/>
    <lineage>
        <taxon>Bacteria</taxon>
        <taxon>Bacillati</taxon>
        <taxon>Actinomycetota</taxon>
        <taxon>Actinomycetes</taxon>
        <taxon>Propionibacteriales</taxon>
        <taxon>Nocardioidaceae</taxon>
        <taxon>Nocardioides</taxon>
    </lineage>
</organism>
<dbReference type="EMBL" id="BAABKG010000006">
    <property type="protein sequence ID" value="GAA5155575.1"/>
    <property type="molecule type" value="Genomic_DNA"/>
</dbReference>
<evidence type="ECO:0000313" key="4">
    <source>
        <dbReference type="EMBL" id="GAA5155575.1"/>
    </source>
</evidence>
<dbReference type="PANTHER" id="PTHR43115:SF4">
    <property type="entry name" value="DEHYDROGENASE_REDUCTASE SDR FAMILY MEMBER 11"/>
    <property type="match status" value="1"/>
</dbReference>
<gene>
    <name evidence="4" type="ORF">GCM10023340_41210</name>
</gene>
<dbReference type="RefSeq" id="WP_345463340.1">
    <property type="nucleotide sequence ID" value="NZ_BAABKG010000006.1"/>
</dbReference>
<accession>A0ABP9Q1J6</accession>
<comment type="similarity">
    <text evidence="1 3">Belongs to the short-chain dehydrogenases/reductases (SDR) family.</text>
</comment>
<dbReference type="InterPro" id="IPR020904">
    <property type="entry name" value="Sc_DH/Rdtase_CS"/>
</dbReference>
<dbReference type="PRINTS" id="PR00080">
    <property type="entry name" value="SDRFAMILY"/>
</dbReference>
<dbReference type="PANTHER" id="PTHR43115">
    <property type="entry name" value="DEHYDROGENASE/REDUCTASE SDR FAMILY MEMBER 11"/>
    <property type="match status" value="1"/>
</dbReference>
<dbReference type="PRINTS" id="PR00081">
    <property type="entry name" value="GDHRDH"/>
</dbReference>
<dbReference type="Pfam" id="PF00106">
    <property type="entry name" value="adh_short"/>
    <property type="match status" value="1"/>
</dbReference>
<dbReference type="Gene3D" id="3.40.50.720">
    <property type="entry name" value="NAD(P)-binding Rossmann-like Domain"/>
    <property type="match status" value="1"/>
</dbReference>